<evidence type="ECO:0000256" key="1">
    <source>
        <dbReference type="ARBA" id="ARBA00001946"/>
    </source>
</evidence>
<dbReference type="CDD" id="cd06127">
    <property type="entry name" value="DEDDh"/>
    <property type="match status" value="1"/>
</dbReference>
<evidence type="ECO:0000313" key="11">
    <source>
        <dbReference type="Proteomes" id="UP000005408"/>
    </source>
</evidence>
<dbReference type="Proteomes" id="UP000005408">
    <property type="component" value="Unassembled WGS sequence"/>
</dbReference>
<dbReference type="Pfam" id="PF25244">
    <property type="entry name" value="PML_C"/>
    <property type="match status" value="1"/>
</dbReference>
<dbReference type="InterPro" id="IPR036397">
    <property type="entry name" value="RNaseH_sf"/>
</dbReference>
<feature type="domain" description="Exonuclease" evidence="9">
    <location>
        <begin position="544"/>
        <end position="724"/>
    </location>
</feature>
<dbReference type="GO" id="GO:0046872">
    <property type="term" value="F:metal ion binding"/>
    <property type="evidence" value="ECO:0007669"/>
    <property type="project" value="UniProtKB-KW"/>
</dbReference>
<name>A0A8W8NYG3_MAGGI</name>
<dbReference type="GO" id="GO:0003676">
    <property type="term" value="F:nucleic acid binding"/>
    <property type="evidence" value="ECO:0007669"/>
    <property type="project" value="InterPro"/>
</dbReference>
<keyword evidence="2" id="KW-0540">Nuclease</keyword>
<dbReference type="SMART" id="SM00479">
    <property type="entry name" value="EXOIII"/>
    <property type="match status" value="1"/>
</dbReference>
<dbReference type="GO" id="GO:0006308">
    <property type="term" value="P:DNA catabolic process"/>
    <property type="evidence" value="ECO:0007669"/>
    <property type="project" value="TreeGrafter"/>
</dbReference>
<dbReference type="GO" id="GO:0008296">
    <property type="term" value="F:3'-5'-DNA exonuclease activity"/>
    <property type="evidence" value="ECO:0007669"/>
    <property type="project" value="TreeGrafter"/>
</dbReference>
<evidence type="ECO:0000256" key="2">
    <source>
        <dbReference type="ARBA" id="ARBA00022722"/>
    </source>
</evidence>
<evidence type="ECO:0000256" key="6">
    <source>
        <dbReference type="ARBA" id="ARBA00022842"/>
    </source>
</evidence>
<keyword evidence="5" id="KW-0269">Exonuclease</keyword>
<keyword evidence="3" id="KW-0479">Metal-binding</keyword>
<keyword evidence="6" id="KW-0460">Magnesium</keyword>
<dbReference type="AlphaFoldDB" id="A0A8W8NYG3"/>
<dbReference type="InterPro" id="IPR013520">
    <property type="entry name" value="Ribonucl_H"/>
</dbReference>
<dbReference type="Pfam" id="PF00929">
    <property type="entry name" value="RNase_T"/>
    <property type="match status" value="1"/>
</dbReference>
<dbReference type="InterPro" id="IPR012337">
    <property type="entry name" value="RNaseH-like_sf"/>
</dbReference>
<dbReference type="Pfam" id="PF20700">
    <property type="entry name" value="Mutator"/>
    <property type="match status" value="1"/>
</dbReference>
<sequence>MADGADDSGSKQKSRIKGKFVSRIKSWRSSRLKHMNKQRDVGEIENDHDYFYDKNAACPPAPSPDDVPDVALHLDVEDHDSEDVQWYDGRRIVEIKHLADQLYCCKCRSHLHLSDIVNETRYGLGSVFNIICKNDLCCHTNQVSTGKRNSKGAFDINTKVAIGMIHSGMGPSHVVSFLSACNIPPIDPSTIKKKEKEMYPSFKRQASESCNNALAEECEAIEPNELECSFDAGWQTRGSGWQYSSNSGHASLVGVQTGKILDFDVRNKKCSTCQYYSGRNETVPNHKCNSNWRGSSKAMEPDMASAMLRNLRTHGYEVNALHGDSDSTTMARLKPEFKELKKRNDKNHFKKILSKEFYKLSQTHKELKTAGVIPYLTRCYMYPISSKCATAEELANKLEVIVPHLYRDHSHCHSAKWCTYHKSPSTYRSYGNTCSLANRVSAAVLQKNIGFTYVSKINEDAMLSPGKVTKKKGMVMDKRKLWHKRQNSRITKKCRRLLLKKKNFQQETVKTVKEGQTYQTNASATMSPDIESIPSIATLSKETTFIAFDIEATGLSRSSDITQLSANDGKDSFNVYIDPRQPISQKATDITGLSYCFQKNQMYRYGKEIDSVHIHQALLSFLDFLKSKSSPVLIGHNIGSYDVPILSRLLEEFGLLAAFLQLISGCIDTLQLARKVFSKSEIPNYKQSTLVKAFLGKDYDAHNALEDVKSLYQLFEEKLHSHCRNVDIFPFHLAKLEASYASLVLEKKISKAVARRLANSGLGLNHLHLSFKRDRNAGVKSILQERGFKGKTVRCFQTFFEDTHSEE</sequence>
<dbReference type="PANTHER" id="PTHR13058">
    <property type="entry name" value="THREE PRIME REPAIR EXONUCLEASE 1, 2"/>
    <property type="match status" value="1"/>
</dbReference>
<accession>A0A8W8NYG3</accession>
<keyword evidence="4" id="KW-0378">Hydrolase</keyword>
<dbReference type="SUPFAM" id="SSF53098">
    <property type="entry name" value="Ribonuclease H-like"/>
    <property type="match status" value="1"/>
</dbReference>
<evidence type="ECO:0000256" key="7">
    <source>
        <dbReference type="ARBA" id="ARBA00025769"/>
    </source>
</evidence>
<dbReference type="EnsemblMetazoa" id="G9262.1">
    <property type="protein sequence ID" value="G9262.1:cds"/>
    <property type="gene ID" value="G9262"/>
</dbReference>
<evidence type="ECO:0000259" key="9">
    <source>
        <dbReference type="SMART" id="SM00479"/>
    </source>
</evidence>
<comment type="cofactor">
    <cofactor evidence="1">
        <name>Mg(2+)</name>
        <dbReference type="ChEBI" id="CHEBI:18420"/>
    </cofactor>
</comment>
<feature type="region of interest" description="Disordered" evidence="8">
    <location>
        <begin position="1"/>
        <end position="20"/>
    </location>
</feature>
<comment type="similarity">
    <text evidence="7">Belongs to the exonuclease superfamily. TREX family.</text>
</comment>
<dbReference type="Gene3D" id="3.30.420.10">
    <property type="entry name" value="Ribonuclease H-like superfamily/Ribonuclease H"/>
    <property type="match status" value="1"/>
</dbReference>
<reference evidence="10" key="1">
    <citation type="submission" date="2022-08" db="UniProtKB">
        <authorList>
            <consortium name="EnsemblMetazoa"/>
        </authorList>
    </citation>
    <scope>IDENTIFICATION</scope>
    <source>
        <strain evidence="10">05x7-T-G4-1.051#20</strain>
    </source>
</reference>
<dbReference type="InterPro" id="IPR049012">
    <property type="entry name" value="Mutator_transp_dom"/>
</dbReference>
<dbReference type="InterPro" id="IPR057617">
    <property type="entry name" value="PML_C"/>
</dbReference>
<protein>
    <recommendedName>
        <fullName evidence="9">Exonuclease domain-containing protein</fullName>
    </recommendedName>
</protein>
<evidence type="ECO:0000256" key="5">
    <source>
        <dbReference type="ARBA" id="ARBA00022839"/>
    </source>
</evidence>
<keyword evidence="11" id="KW-1185">Reference proteome</keyword>
<dbReference type="PANTHER" id="PTHR13058:SF22">
    <property type="entry name" value="EXODEOXYRIBONUCLEASE III"/>
    <property type="match status" value="1"/>
</dbReference>
<dbReference type="GO" id="GO:0005737">
    <property type="term" value="C:cytoplasm"/>
    <property type="evidence" value="ECO:0007669"/>
    <property type="project" value="TreeGrafter"/>
</dbReference>
<evidence type="ECO:0000256" key="3">
    <source>
        <dbReference type="ARBA" id="ARBA00022723"/>
    </source>
</evidence>
<proteinExistence type="inferred from homology"/>
<evidence type="ECO:0000313" key="10">
    <source>
        <dbReference type="EnsemblMetazoa" id="G9262.1:cds"/>
    </source>
</evidence>
<dbReference type="InterPro" id="IPR040393">
    <property type="entry name" value="TREX1/2"/>
</dbReference>
<organism evidence="10 11">
    <name type="scientific">Magallana gigas</name>
    <name type="common">Pacific oyster</name>
    <name type="synonym">Crassostrea gigas</name>
    <dbReference type="NCBI Taxonomy" id="29159"/>
    <lineage>
        <taxon>Eukaryota</taxon>
        <taxon>Metazoa</taxon>
        <taxon>Spiralia</taxon>
        <taxon>Lophotrochozoa</taxon>
        <taxon>Mollusca</taxon>
        <taxon>Bivalvia</taxon>
        <taxon>Autobranchia</taxon>
        <taxon>Pteriomorphia</taxon>
        <taxon>Ostreida</taxon>
        <taxon>Ostreoidea</taxon>
        <taxon>Ostreidae</taxon>
        <taxon>Magallana</taxon>
    </lineage>
</organism>
<evidence type="ECO:0000256" key="4">
    <source>
        <dbReference type="ARBA" id="ARBA00022801"/>
    </source>
</evidence>
<evidence type="ECO:0000256" key="8">
    <source>
        <dbReference type="SAM" id="MobiDB-lite"/>
    </source>
</evidence>